<evidence type="ECO:0000256" key="2">
    <source>
        <dbReference type="HAMAP-Rule" id="MF_00634"/>
    </source>
</evidence>
<dbReference type="InterPro" id="IPR003746">
    <property type="entry name" value="DUF167"/>
</dbReference>
<dbReference type="Gene3D" id="3.30.1200.10">
    <property type="entry name" value="YggU-like"/>
    <property type="match status" value="1"/>
</dbReference>
<dbReference type="EMBL" id="CP007217">
    <property type="protein sequence ID" value="AJR10739.1"/>
    <property type="molecule type" value="Genomic_DNA"/>
</dbReference>
<dbReference type="SMART" id="SM01152">
    <property type="entry name" value="DUF167"/>
    <property type="match status" value="1"/>
</dbReference>
<dbReference type="SUPFAM" id="SSF69786">
    <property type="entry name" value="YggU-like"/>
    <property type="match status" value="1"/>
</dbReference>
<proteinExistence type="inferred from homology"/>
<dbReference type="AlphaFoldDB" id="A0A097KFK3"/>
<dbReference type="PANTHER" id="PTHR13420:SF7">
    <property type="entry name" value="UPF0235 PROTEIN C15ORF40"/>
    <property type="match status" value="1"/>
</dbReference>
<organism evidence="3 4">
    <name type="scientific">Chlamydia muridarum</name>
    <dbReference type="NCBI Taxonomy" id="83560"/>
    <lineage>
        <taxon>Bacteria</taxon>
        <taxon>Pseudomonadati</taxon>
        <taxon>Chlamydiota</taxon>
        <taxon>Chlamydiia</taxon>
        <taxon>Chlamydiales</taxon>
        <taxon>Chlamydiaceae</taxon>
        <taxon>Chlamydia/Chlamydophila group</taxon>
        <taxon>Chlamydia</taxon>
    </lineage>
</organism>
<reference evidence="3 4" key="1">
    <citation type="submission" date="2014-02" db="EMBL/GenBank/DDBJ databases">
        <authorList>
            <person name="Chen C."/>
            <person name="Conrad T.A."/>
            <person name="Zhou Z."/>
            <person name="Lai Z."/>
            <person name="Zhong G."/>
        </authorList>
    </citation>
    <scope>NUCLEOTIDE SEQUENCE [LARGE SCALE GENOMIC DNA]</scope>
    <source>
        <strain evidence="3 4">Nigg3-28</strain>
    </source>
</reference>
<comment type="similarity">
    <text evidence="1 2">Belongs to the UPF0235 family.</text>
</comment>
<dbReference type="PATRIC" id="fig|243161.6.peg.707"/>
<dbReference type="KEGG" id="cmm:NC80_03365"/>
<dbReference type="GO" id="GO:0005737">
    <property type="term" value="C:cytoplasm"/>
    <property type="evidence" value="ECO:0007669"/>
    <property type="project" value="TreeGrafter"/>
</dbReference>
<dbReference type="HAMAP" id="MF_00634">
    <property type="entry name" value="UPF0235"/>
    <property type="match status" value="1"/>
</dbReference>
<evidence type="ECO:0000313" key="4">
    <source>
        <dbReference type="Proteomes" id="UP000260363"/>
    </source>
</evidence>
<dbReference type="NCBIfam" id="TIGR00251">
    <property type="entry name" value="DUF167 family protein"/>
    <property type="match status" value="1"/>
</dbReference>
<accession>A0A097KFK3</accession>
<name>A0A097KFK3_CHLMR</name>
<dbReference type="NCBIfam" id="NF001887">
    <property type="entry name" value="PRK00647.1"/>
    <property type="match status" value="1"/>
</dbReference>
<dbReference type="OMA" id="AANKQCV"/>
<dbReference type="PANTHER" id="PTHR13420">
    <property type="entry name" value="UPF0235 PROTEIN C15ORF40"/>
    <property type="match status" value="1"/>
</dbReference>
<dbReference type="SMR" id="A0A097KFK3"/>
<dbReference type="InterPro" id="IPR036591">
    <property type="entry name" value="YggU-like_sf"/>
</dbReference>
<dbReference type="GeneID" id="1246028"/>
<evidence type="ECO:0000256" key="1">
    <source>
        <dbReference type="ARBA" id="ARBA00010364"/>
    </source>
</evidence>
<dbReference type="Proteomes" id="UP000260363">
    <property type="component" value="Chromosome"/>
</dbReference>
<dbReference type="KEGG" id="cmg:NC81_03385"/>
<gene>
    <name evidence="3" type="ORF">BD36_03565</name>
</gene>
<evidence type="ECO:0000313" key="3">
    <source>
        <dbReference type="EMBL" id="AJR10739.1"/>
    </source>
</evidence>
<sequence>MLEGFWVLEIRVTTKARENKVVSLEDGILRVRVTEAPERGKANDAVVALLAKFLSIPKNDVTLIAGEASRRKKVLLPRAIKAFLFEQFPQTSSPDAGKKC</sequence>
<protein>
    <recommendedName>
        <fullName evidence="2">UPF0235 protein BD36_03565</fullName>
    </recommendedName>
</protein>
<dbReference type="RefSeq" id="WP_010231164.1">
    <property type="nucleotide sequence ID" value="NZ_CP007217.1"/>
</dbReference>
<dbReference type="KEGG" id="cmx:DNC_03390"/>
<dbReference type="Pfam" id="PF02594">
    <property type="entry name" value="DUF167"/>
    <property type="match status" value="1"/>
</dbReference>